<dbReference type="Pfam" id="PF00112">
    <property type="entry name" value="Peptidase_C1"/>
    <property type="match status" value="1"/>
</dbReference>
<evidence type="ECO:0000313" key="3">
    <source>
        <dbReference type="EMBL" id="VEL39059.1"/>
    </source>
</evidence>
<dbReference type="SUPFAM" id="SSF54001">
    <property type="entry name" value="Cysteine proteinases"/>
    <property type="match status" value="1"/>
</dbReference>
<evidence type="ECO:0000256" key="1">
    <source>
        <dbReference type="ARBA" id="ARBA00008455"/>
    </source>
</evidence>
<dbReference type="Gene3D" id="3.90.70.10">
    <property type="entry name" value="Cysteine proteinases"/>
    <property type="match status" value="1"/>
</dbReference>
<keyword evidence="4" id="KW-1185">Reference proteome</keyword>
<sequence length="225" mass="25470">MSDRNCIYSSGRYTEELSREDMLSCCGRFCGLGCEGGYPSRTWKYWIESGIVTGGAYQAEDSCKPYEFPPCSHHVNSTYPPCGALYPTPKCVKTCQTDYGKSYTKDLHSGEITLKIPKTCSLVFQVKGEEKIMMELMKNGPLEAVFDVYGDFMNYKSGVYQDEAGEYINPHIVKLIGWGVEENTKYWLWINSWNNVWGDNGLFKIIRGVDKCRIESDQLGGVTKV</sequence>
<organism evidence="3 4">
    <name type="scientific">Protopolystoma xenopodis</name>
    <dbReference type="NCBI Taxonomy" id="117903"/>
    <lineage>
        <taxon>Eukaryota</taxon>
        <taxon>Metazoa</taxon>
        <taxon>Spiralia</taxon>
        <taxon>Lophotrochozoa</taxon>
        <taxon>Platyhelminthes</taxon>
        <taxon>Monogenea</taxon>
        <taxon>Polyopisthocotylea</taxon>
        <taxon>Polystomatidea</taxon>
        <taxon>Polystomatidae</taxon>
        <taxon>Protopolystoma</taxon>
    </lineage>
</organism>
<dbReference type="GO" id="GO:0008234">
    <property type="term" value="F:cysteine-type peptidase activity"/>
    <property type="evidence" value="ECO:0007669"/>
    <property type="project" value="InterPro"/>
</dbReference>
<gene>
    <name evidence="3" type="ORF">PXEA_LOCUS32499</name>
</gene>
<dbReference type="InterPro" id="IPR013128">
    <property type="entry name" value="Peptidase_C1A"/>
</dbReference>
<comment type="similarity">
    <text evidence="1">Belongs to the peptidase C1 family.</text>
</comment>
<reference evidence="3" key="1">
    <citation type="submission" date="2018-11" db="EMBL/GenBank/DDBJ databases">
        <authorList>
            <consortium name="Pathogen Informatics"/>
        </authorList>
    </citation>
    <scope>NUCLEOTIDE SEQUENCE</scope>
</reference>
<name>A0A448XKU1_9PLAT</name>
<comment type="caution">
    <text evidence="3">The sequence shown here is derived from an EMBL/GenBank/DDBJ whole genome shotgun (WGS) entry which is preliminary data.</text>
</comment>
<proteinExistence type="inferred from homology"/>
<dbReference type="AlphaFoldDB" id="A0A448XKU1"/>
<protein>
    <recommendedName>
        <fullName evidence="2">Peptidase C1A papain C-terminal domain-containing protein</fullName>
    </recommendedName>
</protein>
<dbReference type="InterPro" id="IPR000668">
    <property type="entry name" value="Peptidase_C1A_C"/>
</dbReference>
<evidence type="ECO:0000313" key="4">
    <source>
        <dbReference type="Proteomes" id="UP000784294"/>
    </source>
</evidence>
<feature type="domain" description="Peptidase C1A papain C-terminal" evidence="2">
    <location>
        <begin position="1"/>
        <end position="222"/>
    </location>
</feature>
<dbReference type="PANTHER" id="PTHR12411">
    <property type="entry name" value="CYSTEINE PROTEASE FAMILY C1-RELATED"/>
    <property type="match status" value="1"/>
</dbReference>
<dbReference type="CDD" id="cd02620">
    <property type="entry name" value="Peptidase_C1A_CathepsinB"/>
    <property type="match status" value="1"/>
</dbReference>
<dbReference type="Proteomes" id="UP000784294">
    <property type="component" value="Unassembled WGS sequence"/>
</dbReference>
<dbReference type="SMART" id="SM00645">
    <property type="entry name" value="Pept_C1"/>
    <property type="match status" value="1"/>
</dbReference>
<accession>A0A448XKU1</accession>
<dbReference type="InterPro" id="IPR038765">
    <property type="entry name" value="Papain-like_cys_pep_sf"/>
</dbReference>
<evidence type="ECO:0000259" key="2">
    <source>
        <dbReference type="SMART" id="SM00645"/>
    </source>
</evidence>
<dbReference type="OrthoDB" id="640249at2759"/>
<dbReference type="GO" id="GO:0006508">
    <property type="term" value="P:proteolysis"/>
    <property type="evidence" value="ECO:0007669"/>
    <property type="project" value="InterPro"/>
</dbReference>
<dbReference type="EMBL" id="CAAALY010259957">
    <property type="protein sequence ID" value="VEL39059.1"/>
    <property type="molecule type" value="Genomic_DNA"/>
</dbReference>